<evidence type="ECO:0000313" key="2">
    <source>
        <dbReference type="EMBL" id="GKV52400.1"/>
    </source>
</evidence>
<organism evidence="2 3">
    <name type="scientific">Rubroshorea leprosula</name>
    <dbReference type="NCBI Taxonomy" id="152421"/>
    <lineage>
        <taxon>Eukaryota</taxon>
        <taxon>Viridiplantae</taxon>
        <taxon>Streptophyta</taxon>
        <taxon>Embryophyta</taxon>
        <taxon>Tracheophyta</taxon>
        <taxon>Spermatophyta</taxon>
        <taxon>Magnoliopsida</taxon>
        <taxon>eudicotyledons</taxon>
        <taxon>Gunneridae</taxon>
        <taxon>Pentapetalae</taxon>
        <taxon>rosids</taxon>
        <taxon>malvids</taxon>
        <taxon>Malvales</taxon>
        <taxon>Dipterocarpaceae</taxon>
        <taxon>Rubroshorea</taxon>
    </lineage>
</organism>
<evidence type="ECO:0000256" key="1">
    <source>
        <dbReference type="SAM" id="MobiDB-lite"/>
    </source>
</evidence>
<keyword evidence="3" id="KW-1185">Reference proteome</keyword>
<comment type="caution">
    <text evidence="2">The sequence shown here is derived from an EMBL/GenBank/DDBJ whole genome shotgun (WGS) entry which is preliminary data.</text>
</comment>
<sequence>MIGSTRPARQSDRTQLGRDALRATYHALNAYVKPHMKAHYTRSPDATQRKEAFKAQSH</sequence>
<evidence type="ECO:0000313" key="3">
    <source>
        <dbReference type="Proteomes" id="UP001054252"/>
    </source>
</evidence>
<name>A0AAV5MRF7_9ROSI</name>
<protein>
    <submittedName>
        <fullName evidence="2">Uncharacterized protein</fullName>
    </submittedName>
</protein>
<gene>
    <name evidence="2" type="ORF">SLEP1_g58985</name>
</gene>
<reference evidence="2 3" key="1">
    <citation type="journal article" date="2021" name="Commun. Biol.">
        <title>The genome of Shorea leprosula (Dipterocarpaceae) highlights the ecological relevance of drought in aseasonal tropical rainforests.</title>
        <authorList>
            <person name="Ng K.K.S."/>
            <person name="Kobayashi M.J."/>
            <person name="Fawcett J.A."/>
            <person name="Hatakeyama M."/>
            <person name="Paape T."/>
            <person name="Ng C.H."/>
            <person name="Ang C.C."/>
            <person name="Tnah L.H."/>
            <person name="Lee C.T."/>
            <person name="Nishiyama T."/>
            <person name="Sese J."/>
            <person name="O'Brien M.J."/>
            <person name="Copetti D."/>
            <person name="Mohd Noor M.I."/>
            <person name="Ong R.C."/>
            <person name="Putra M."/>
            <person name="Sireger I.Z."/>
            <person name="Indrioko S."/>
            <person name="Kosugi Y."/>
            <person name="Izuno A."/>
            <person name="Isagi Y."/>
            <person name="Lee S.L."/>
            <person name="Shimizu K.K."/>
        </authorList>
    </citation>
    <scope>NUCLEOTIDE SEQUENCE [LARGE SCALE GENOMIC DNA]</scope>
    <source>
        <strain evidence="2">214</strain>
    </source>
</reference>
<dbReference type="Proteomes" id="UP001054252">
    <property type="component" value="Unassembled WGS sequence"/>
</dbReference>
<dbReference type="AlphaFoldDB" id="A0AAV5MRF7"/>
<feature type="compositionally biased region" description="Basic and acidic residues" evidence="1">
    <location>
        <begin position="47"/>
        <end position="58"/>
    </location>
</feature>
<dbReference type="EMBL" id="BPVZ01000696">
    <property type="protein sequence ID" value="GKV52400.1"/>
    <property type="molecule type" value="Genomic_DNA"/>
</dbReference>
<accession>A0AAV5MRF7</accession>
<proteinExistence type="predicted"/>
<feature type="region of interest" description="Disordered" evidence="1">
    <location>
        <begin position="38"/>
        <end position="58"/>
    </location>
</feature>